<feature type="non-terminal residue" evidence="2">
    <location>
        <position position="115"/>
    </location>
</feature>
<evidence type="ECO:0000256" key="1">
    <source>
        <dbReference type="SAM" id="MobiDB-lite"/>
    </source>
</evidence>
<reference evidence="2" key="2">
    <citation type="journal article" date="2011" name="Microb. Ecol.">
        <title>Taxonomic and Functional Metagenomic Profiling of the Microbial Community in the Anoxic Sediment of a Sub-saline Shallow Lake (Laguna de Carrizo, Central Spain).</title>
        <authorList>
            <person name="Ferrer M."/>
            <person name="Guazzaroni M.E."/>
            <person name="Richter M."/>
            <person name="Garcia-Salamanca A."/>
            <person name="Yarza P."/>
            <person name="Suarez-Suarez A."/>
            <person name="Solano J."/>
            <person name="Alcaide M."/>
            <person name="van Dillewijn P."/>
            <person name="Molina-Henares M.A."/>
            <person name="Lopez-Cortes N."/>
            <person name="Al-Ramahi Y."/>
            <person name="Guerrero C."/>
            <person name="Acosta A."/>
            <person name="de Eugenio L.I."/>
            <person name="Martinez V."/>
            <person name="Marques S."/>
            <person name="Rojo F."/>
            <person name="Santero E."/>
            <person name="Genilloud O."/>
            <person name="Perez-Perez J."/>
            <person name="Rossello-Mora R."/>
            <person name="Ramos J.L."/>
        </authorList>
    </citation>
    <scope>NUCLEOTIDE SEQUENCE</scope>
</reference>
<comment type="caution">
    <text evidence="2">The sequence shown here is derived from an EMBL/GenBank/DDBJ whole genome shotgun (WGS) entry which is preliminary data.</text>
</comment>
<accession>D9PFR5</accession>
<dbReference type="AlphaFoldDB" id="D9PFR5"/>
<reference evidence="2" key="1">
    <citation type="submission" date="2010-07" db="EMBL/GenBank/DDBJ databases">
        <authorList>
            <consortium name="CONSOLIDER consortium CSD2007-00005"/>
            <person name="Guazzaroni M.-E."/>
            <person name="Richter M."/>
            <person name="Garcia-Salamanca A."/>
            <person name="Yarza P."/>
            <person name="Ferrer M."/>
        </authorList>
    </citation>
    <scope>NUCLEOTIDE SEQUENCE</scope>
</reference>
<feature type="compositionally biased region" description="Basic and acidic residues" evidence="1">
    <location>
        <begin position="1"/>
        <end position="37"/>
    </location>
</feature>
<protein>
    <submittedName>
        <fullName evidence="2">Uncharacterized protein</fullName>
    </submittedName>
</protein>
<sequence>MDHLVKQRAEAALEQEAAHEEEKADALRREAERKESLEASTKNPPESYASIRRKDADRFSVTTERAELQAQYDKQRERLLGQCQGFLDQVQVYPWDEPIKLLEQAAGSPDKQMRE</sequence>
<name>D9PFR5_9ZZZZ</name>
<evidence type="ECO:0000313" key="2">
    <source>
        <dbReference type="EMBL" id="EFK97599.1"/>
    </source>
</evidence>
<feature type="region of interest" description="Disordered" evidence="1">
    <location>
        <begin position="1"/>
        <end position="55"/>
    </location>
</feature>
<organism evidence="2">
    <name type="scientific">sediment metagenome</name>
    <dbReference type="NCBI Taxonomy" id="749907"/>
    <lineage>
        <taxon>unclassified sequences</taxon>
        <taxon>metagenomes</taxon>
        <taxon>ecological metagenomes</taxon>
    </lineage>
</organism>
<dbReference type="EMBL" id="ADZX01000112">
    <property type="protein sequence ID" value="EFK97599.1"/>
    <property type="molecule type" value="Genomic_DNA"/>
</dbReference>
<gene>
    <name evidence="2" type="ORF">LDC_0358</name>
</gene>
<proteinExistence type="predicted"/>